<keyword evidence="3" id="KW-1185">Reference proteome</keyword>
<accession>A0ABP3RCW5</accession>
<gene>
    <name evidence="2" type="ORF">GCM10009416_48250</name>
</gene>
<feature type="region of interest" description="Disordered" evidence="1">
    <location>
        <begin position="1"/>
        <end position="25"/>
    </location>
</feature>
<dbReference type="PANTHER" id="PTHR37816">
    <property type="entry name" value="YALI0E33011P"/>
    <property type="match status" value="1"/>
</dbReference>
<proteinExistence type="predicted"/>
<comment type="caution">
    <text evidence="2">The sequence shown here is derived from an EMBL/GenBank/DDBJ whole genome shotgun (WGS) entry which is preliminary data.</text>
</comment>
<evidence type="ECO:0000313" key="2">
    <source>
        <dbReference type="EMBL" id="GAA0605061.1"/>
    </source>
</evidence>
<name>A0ABP3RCW5_9PROT</name>
<dbReference type="InterPro" id="IPR027417">
    <property type="entry name" value="P-loop_NTPase"/>
</dbReference>
<dbReference type="SUPFAM" id="SSF52540">
    <property type="entry name" value="P-loop containing nucleoside triphosphate hydrolases"/>
    <property type="match status" value="1"/>
</dbReference>
<dbReference type="EMBL" id="BAAAFZ010000098">
    <property type="protein sequence ID" value="GAA0605061.1"/>
    <property type="molecule type" value="Genomic_DNA"/>
</dbReference>
<evidence type="ECO:0000313" key="3">
    <source>
        <dbReference type="Proteomes" id="UP001501588"/>
    </source>
</evidence>
<feature type="compositionally biased region" description="Basic residues" evidence="1">
    <location>
        <begin position="136"/>
        <end position="147"/>
    </location>
</feature>
<sequence>MPQPVPALSEPRRRPNADALASAPAGARPAMRRVAVFCKAGGGKSTLAKRLANLTGLPLQAVDTIQHGPCGEKVPHERYPQIHAELLRRDAWIIDGLDCVASAWERLAAADTPVRVDLPLPFITGGSRSGSSRASSRTRKAGRRAARSGRIPSAATMCCGAAIAG</sequence>
<protein>
    <submittedName>
        <fullName evidence="2">Uncharacterized protein</fullName>
    </submittedName>
</protein>
<dbReference type="Proteomes" id="UP001501588">
    <property type="component" value="Unassembled WGS sequence"/>
</dbReference>
<dbReference type="PANTHER" id="PTHR37816:SF2">
    <property type="entry name" value="DNA TOPOLOGY MODULATION PROTEIN FLAR-RELATED PROTEIN"/>
    <property type="match status" value="1"/>
</dbReference>
<reference evidence="3" key="1">
    <citation type="journal article" date="2019" name="Int. J. Syst. Evol. Microbiol.">
        <title>The Global Catalogue of Microorganisms (GCM) 10K type strain sequencing project: providing services to taxonomists for standard genome sequencing and annotation.</title>
        <authorList>
            <consortium name="The Broad Institute Genomics Platform"/>
            <consortium name="The Broad Institute Genome Sequencing Center for Infectious Disease"/>
            <person name="Wu L."/>
            <person name="Ma J."/>
        </authorList>
    </citation>
    <scope>NUCLEOTIDE SEQUENCE [LARGE SCALE GENOMIC DNA]</scope>
    <source>
        <strain evidence="3">JCM 9933</strain>
    </source>
</reference>
<evidence type="ECO:0000256" key="1">
    <source>
        <dbReference type="SAM" id="MobiDB-lite"/>
    </source>
</evidence>
<feature type="region of interest" description="Disordered" evidence="1">
    <location>
        <begin position="126"/>
        <end position="149"/>
    </location>
</feature>
<feature type="compositionally biased region" description="Low complexity" evidence="1">
    <location>
        <begin position="126"/>
        <end position="135"/>
    </location>
</feature>
<organism evidence="2 3">
    <name type="scientific">Craurococcus roseus</name>
    <dbReference type="NCBI Taxonomy" id="77585"/>
    <lineage>
        <taxon>Bacteria</taxon>
        <taxon>Pseudomonadati</taxon>
        <taxon>Pseudomonadota</taxon>
        <taxon>Alphaproteobacteria</taxon>
        <taxon>Acetobacterales</taxon>
        <taxon>Acetobacteraceae</taxon>
        <taxon>Craurococcus</taxon>
    </lineage>
</organism>
<dbReference type="InterPro" id="IPR052922">
    <property type="entry name" value="Cytidylate_Kinase-2"/>
</dbReference>